<dbReference type="PANTHER" id="PTHR30603">
    <property type="entry name" value="RNA POLYMERASE SIGMA FACTOR RPO"/>
    <property type="match status" value="1"/>
</dbReference>
<accession>A0A0G4B3R3</accession>
<dbReference type="PRINTS" id="PR00046">
    <property type="entry name" value="SIGMA70FCT"/>
</dbReference>
<dbReference type="NCBIfam" id="TIGR02937">
    <property type="entry name" value="sigma70-ECF"/>
    <property type="match status" value="1"/>
</dbReference>
<dbReference type="GO" id="GO:0016987">
    <property type="term" value="F:sigma factor activity"/>
    <property type="evidence" value="ECO:0007669"/>
    <property type="project" value="UniProtKB-KW"/>
</dbReference>
<evidence type="ECO:0000256" key="1">
    <source>
        <dbReference type="ARBA" id="ARBA00023015"/>
    </source>
</evidence>
<protein>
    <submittedName>
        <fullName evidence="7">RNA polymerase sigma-E factor</fullName>
    </submittedName>
</protein>
<dbReference type="PANTHER" id="PTHR30603:SF47">
    <property type="entry name" value="RNA POLYMERASE SIGMA FACTOR SIGD, CHLOROPLASTIC"/>
    <property type="match status" value="1"/>
</dbReference>
<evidence type="ECO:0000313" key="7">
    <source>
        <dbReference type="EMBL" id="AKM82058.1"/>
    </source>
</evidence>
<evidence type="ECO:0000259" key="6">
    <source>
        <dbReference type="Pfam" id="PF04545"/>
    </source>
</evidence>
<dbReference type="AlphaFoldDB" id="A0A0G4B3R3"/>
<dbReference type="Proteomes" id="UP000035648">
    <property type="component" value="Chromosome"/>
</dbReference>
<evidence type="ECO:0000259" key="5">
    <source>
        <dbReference type="Pfam" id="PF04542"/>
    </source>
</evidence>
<dbReference type="InterPro" id="IPR013324">
    <property type="entry name" value="RNA_pol_sigma_r3/r4-like"/>
</dbReference>
<dbReference type="InterPro" id="IPR000943">
    <property type="entry name" value="RNA_pol_sigma70"/>
</dbReference>
<evidence type="ECO:0000256" key="3">
    <source>
        <dbReference type="ARBA" id="ARBA00023125"/>
    </source>
</evidence>
<dbReference type="SUPFAM" id="SSF88659">
    <property type="entry name" value="Sigma3 and sigma4 domains of RNA polymerase sigma factors"/>
    <property type="match status" value="1"/>
</dbReference>
<dbReference type="InterPro" id="IPR050239">
    <property type="entry name" value="Sigma-70_RNA_pol_init_factors"/>
</dbReference>
<dbReference type="STRING" id="1618337.UT28_C0001G0247"/>
<evidence type="ECO:0000313" key="8">
    <source>
        <dbReference type="Proteomes" id="UP000035648"/>
    </source>
</evidence>
<dbReference type="Pfam" id="PF04542">
    <property type="entry name" value="Sigma70_r2"/>
    <property type="match status" value="1"/>
</dbReference>
<keyword evidence="3" id="KW-0238">DNA-binding</keyword>
<evidence type="ECO:0000256" key="4">
    <source>
        <dbReference type="ARBA" id="ARBA00023163"/>
    </source>
</evidence>
<dbReference type="GO" id="GO:0006352">
    <property type="term" value="P:DNA-templated transcription initiation"/>
    <property type="evidence" value="ECO:0007669"/>
    <property type="project" value="InterPro"/>
</dbReference>
<dbReference type="InterPro" id="IPR036388">
    <property type="entry name" value="WH-like_DNA-bd_sf"/>
</dbReference>
<sequence length="226" mass="26141">MFRNDDFTSIGRIRSARRPLLSREQERNLILRIRGGDQEAAAIFLDCNEGLVVNFAARSPRIGMSFGDICQAARLGILKAIEDFDLNKNLRFSTWATWKMMAELKIHAHDCRESDLPSLDDPFSDVEIEPEAFELDVLDNDVIRTIISEALMRLESKEREYLYLRFGFDDNEPMTQTAIGKHENITRAAISKREVKMLDKLRRDKFLRQNFEHLLDSNESEMVLAA</sequence>
<feature type="domain" description="RNA polymerase sigma-70 region 4" evidence="6">
    <location>
        <begin position="150"/>
        <end position="202"/>
    </location>
</feature>
<organism evidence="7 8">
    <name type="scientific">Berkelbacteria bacterium GW2011_GWE1_39_12</name>
    <dbReference type="NCBI Taxonomy" id="1618337"/>
    <lineage>
        <taxon>Bacteria</taxon>
        <taxon>Candidatus Berkelbacteria</taxon>
    </lineage>
</organism>
<keyword evidence="1" id="KW-0805">Transcription regulation</keyword>
<dbReference type="KEGG" id="bbgw:UT28_C0001G0247"/>
<dbReference type="InterPro" id="IPR007630">
    <property type="entry name" value="RNA_pol_sigma70_r4"/>
</dbReference>
<dbReference type="InterPro" id="IPR007627">
    <property type="entry name" value="RNA_pol_sigma70_r2"/>
</dbReference>
<dbReference type="Gene3D" id="1.20.120.1810">
    <property type="match status" value="1"/>
</dbReference>
<keyword evidence="4" id="KW-0804">Transcription</keyword>
<evidence type="ECO:0000256" key="2">
    <source>
        <dbReference type="ARBA" id="ARBA00023082"/>
    </source>
</evidence>
<keyword evidence="2" id="KW-0731">Sigma factor</keyword>
<dbReference type="InterPro" id="IPR014284">
    <property type="entry name" value="RNA_pol_sigma-70_dom"/>
</dbReference>
<dbReference type="EMBL" id="CP011213">
    <property type="protein sequence ID" value="AKM82058.1"/>
    <property type="molecule type" value="Genomic_DNA"/>
</dbReference>
<feature type="domain" description="RNA polymerase sigma-70 region 2" evidence="5">
    <location>
        <begin position="47"/>
        <end position="98"/>
    </location>
</feature>
<dbReference type="Pfam" id="PF04545">
    <property type="entry name" value="Sigma70_r4"/>
    <property type="match status" value="1"/>
</dbReference>
<dbReference type="InterPro" id="IPR013325">
    <property type="entry name" value="RNA_pol_sigma_r2"/>
</dbReference>
<name>A0A0G4B3R3_9BACT</name>
<reference evidence="7 8" key="1">
    <citation type="journal article" date="2015" name="Nature">
        <title>rRNA introns, odd ribosomes, and small enigmatic genomes across a large radiation of phyla.</title>
        <authorList>
            <person name="Brown C.T."/>
            <person name="Hug L.A."/>
            <person name="Thomas B.C."/>
            <person name="Sharon I."/>
            <person name="Castelle C.J."/>
            <person name="Singh A."/>
            <person name="Wilkins M.J."/>
            <person name="Williams K.H."/>
            <person name="Banfield J.F."/>
        </authorList>
    </citation>
    <scope>NUCLEOTIDE SEQUENCE [LARGE SCALE GENOMIC DNA]</scope>
</reference>
<gene>
    <name evidence="7" type="primary">sigE</name>
    <name evidence="7" type="ORF">UT28_C0001G0247</name>
</gene>
<dbReference type="SUPFAM" id="SSF88946">
    <property type="entry name" value="Sigma2 domain of RNA polymerase sigma factors"/>
    <property type="match status" value="1"/>
</dbReference>
<dbReference type="Gene3D" id="1.10.10.10">
    <property type="entry name" value="Winged helix-like DNA-binding domain superfamily/Winged helix DNA-binding domain"/>
    <property type="match status" value="1"/>
</dbReference>
<proteinExistence type="predicted"/>
<dbReference type="GO" id="GO:0003677">
    <property type="term" value="F:DNA binding"/>
    <property type="evidence" value="ECO:0007669"/>
    <property type="project" value="UniProtKB-KW"/>
</dbReference>